<name>A0A9P5HE02_9HYPO</name>
<accession>A0A9P5HE02</accession>
<comment type="caution">
    <text evidence="1">The sequence shown here is derived from an EMBL/GenBank/DDBJ whole genome shotgun (WGS) entry which is preliminary data.</text>
</comment>
<sequence length="387" mass="45514">MTDWTLQRPETIGHYAGSLSEEAKQLLSESSLTQCMSFIYNTGYGTCTEHCCKNITTKTKSLPTMFEPALNPKLSPKNVDNSTKLSQWSILDNTKLGSNRCAHDTDVESIIPLISKFWKVKCQEDAKGKYGIGIWDDNVQLPRHILARPSVEYRAYIHQRTFQLLDKTMIQQAWVVRLKRDSARRFLEEIVLFSQVPVWFSDTVFWSRPANGFDELSKLYLAWRKVWYSLVFRPNPDHVINRVLTVERKINNIIPYLHLWGDVQNDYNLYHYQELTRKDLRYTYEQEPQALRYILENLSLWKEECQILNDYVGMRRSLSRDQFHEAKRAAQRAGTAMERLLHAEEVLKGHRSNENKRTRQRLFYIAKQRFLGVQAAVFDLPIEPVSW</sequence>
<dbReference type="EMBL" id="JAANBB010000075">
    <property type="protein sequence ID" value="KAF7551585.1"/>
    <property type="molecule type" value="Genomic_DNA"/>
</dbReference>
<evidence type="ECO:0000313" key="2">
    <source>
        <dbReference type="Proteomes" id="UP000722485"/>
    </source>
</evidence>
<dbReference type="Proteomes" id="UP000722485">
    <property type="component" value="Unassembled WGS sequence"/>
</dbReference>
<gene>
    <name evidence="1" type="ORF">G7Z17_g4910</name>
</gene>
<dbReference type="AlphaFoldDB" id="A0A9P5HE02"/>
<reference evidence="1" key="1">
    <citation type="submission" date="2020-03" db="EMBL/GenBank/DDBJ databases">
        <title>Draft Genome Sequence of Cylindrodendrum hubeiense.</title>
        <authorList>
            <person name="Buettner E."/>
            <person name="Kellner H."/>
        </authorList>
    </citation>
    <scope>NUCLEOTIDE SEQUENCE</scope>
    <source>
        <strain evidence="1">IHI 201604</strain>
    </source>
</reference>
<evidence type="ECO:0000313" key="1">
    <source>
        <dbReference type="EMBL" id="KAF7551585.1"/>
    </source>
</evidence>
<organism evidence="1 2">
    <name type="scientific">Cylindrodendrum hubeiense</name>
    <dbReference type="NCBI Taxonomy" id="595255"/>
    <lineage>
        <taxon>Eukaryota</taxon>
        <taxon>Fungi</taxon>
        <taxon>Dikarya</taxon>
        <taxon>Ascomycota</taxon>
        <taxon>Pezizomycotina</taxon>
        <taxon>Sordariomycetes</taxon>
        <taxon>Hypocreomycetidae</taxon>
        <taxon>Hypocreales</taxon>
        <taxon>Nectriaceae</taxon>
        <taxon>Cylindrodendrum</taxon>
    </lineage>
</organism>
<keyword evidence="2" id="KW-1185">Reference proteome</keyword>
<protein>
    <submittedName>
        <fullName evidence="1">Uncharacterized protein</fullName>
    </submittedName>
</protein>
<proteinExistence type="predicted"/>
<dbReference type="OrthoDB" id="5044281at2759"/>